<dbReference type="SUPFAM" id="SSF48403">
    <property type="entry name" value="Ankyrin repeat"/>
    <property type="match status" value="1"/>
</dbReference>
<dbReference type="PROSITE" id="PS50088">
    <property type="entry name" value="ANK_REPEAT"/>
    <property type="match status" value="6"/>
</dbReference>
<feature type="repeat" description="ANK" evidence="3">
    <location>
        <begin position="338"/>
        <end position="370"/>
    </location>
</feature>
<evidence type="ECO:0000256" key="2">
    <source>
        <dbReference type="ARBA" id="ARBA00023043"/>
    </source>
</evidence>
<feature type="repeat" description="ANK" evidence="3">
    <location>
        <begin position="129"/>
        <end position="161"/>
    </location>
</feature>
<feature type="repeat" description="ANK" evidence="3">
    <location>
        <begin position="270"/>
        <end position="303"/>
    </location>
</feature>
<proteinExistence type="predicted"/>
<dbReference type="Proteomes" id="UP000226031">
    <property type="component" value="Unassembled WGS sequence"/>
</dbReference>
<feature type="repeat" description="ANK" evidence="3">
    <location>
        <begin position="200"/>
        <end position="232"/>
    </location>
</feature>
<protein>
    <submittedName>
        <fullName evidence="4">Uncharacterized protein</fullName>
    </submittedName>
</protein>
<dbReference type="AlphaFoldDB" id="A0A2B7ZQ48"/>
<keyword evidence="2 3" id="KW-0040">ANK repeat</keyword>
<dbReference type="SMART" id="SM00248">
    <property type="entry name" value="ANK"/>
    <property type="match status" value="8"/>
</dbReference>
<dbReference type="PROSITE" id="PS50297">
    <property type="entry name" value="ANK_REP_REGION"/>
    <property type="match status" value="5"/>
</dbReference>
<gene>
    <name evidence="4" type="ORF">GX50_01899</name>
</gene>
<organism evidence="4 5">
    <name type="scientific">[Emmonsia] crescens</name>
    <dbReference type="NCBI Taxonomy" id="73230"/>
    <lineage>
        <taxon>Eukaryota</taxon>
        <taxon>Fungi</taxon>
        <taxon>Dikarya</taxon>
        <taxon>Ascomycota</taxon>
        <taxon>Pezizomycotina</taxon>
        <taxon>Eurotiomycetes</taxon>
        <taxon>Eurotiomycetidae</taxon>
        <taxon>Onygenales</taxon>
        <taxon>Ajellomycetaceae</taxon>
        <taxon>Emergomyces</taxon>
    </lineage>
</organism>
<dbReference type="Pfam" id="PF12796">
    <property type="entry name" value="Ank_2"/>
    <property type="match status" value="2"/>
</dbReference>
<feature type="repeat" description="ANK" evidence="3">
    <location>
        <begin position="233"/>
        <end position="269"/>
    </location>
</feature>
<dbReference type="Gene3D" id="1.25.40.20">
    <property type="entry name" value="Ankyrin repeat-containing domain"/>
    <property type="match status" value="3"/>
</dbReference>
<dbReference type="InterPro" id="IPR002110">
    <property type="entry name" value="Ankyrin_rpt"/>
</dbReference>
<evidence type="ECO:0000313" key="4">
    <source>
        <dbReference type="EMBL" id="PGH35318.1"/>
    </source>
</evidence>
<keyword evidence="5" id="KW-1185">Reference proteome</keyword>
<dbReference type="EMBL" id="PDND01000024">
    <property type="protein sequence ID" value="PGH35318.1"/>
    <property type="molecule type" value="Genomic_DNA"/>
</dbReference>
<dbReference type="STRING" id="73230.A0A2B7ZQ48"/>
<dbReference type="PANTHER" id="PTHR24178">
    <property type="entry name" value="MOLTING PROTEIN MLT-4"/>
    <property type="match status" value="1"/>
</dbReference>
<dbReference type="VEuPathDB" id="FungiDB:EMCG_07496"/>
<evidence type="ECO:0000313" key="5">
    <source>
        <dbReference type="Proteomes" id="UP000226031"/>
    </source>
</evidence>
<dbReference type="InterPro" id="IPR036770">
    <property type="entry name" value="Ankyrin_rpt-contain_sf"/>
</dbReference>
<reference evidence="4 5" key="1">
    <citation type="submission" date="2017-10" db="EMBL/GenBank/DDBJ databases">
        <title>Comparative genomics in systemic dimorphic fungi from Ajellomycetaceae.</title>
        <authorList>
            <person name="Munoz J.F."/>
            <person name="Mcewen J.G."/>
            <person name="Clay O.K."/>
            <person name="Cuomo C.A."/>
        </authorList>
    </citation>
    <scope>NUCLEOTIDE SEQUENCE [LARGE SCALE GENOMIC DNA]</scope>
    <source>
        <strain evidence="4 5">UAMH4076</strain>
    </source>
</reference>
<feature type="repeat" description="ANK" evidence="3">
    <location>
        <begin position="305"/>
        <end position="337"/>
    </location>
</feature>
<keyword evidence="1" id="KW-0677">Repeat</keyword>
<dbReference type="PANTHER" id="PTHR24178:SF41">
    <property type="entry name" value="ANKYRIN-2 ISOFORM X1"/>
    <property type="match status" value="1"/>
</dbReference>
<accession>A0A2B7ZQ48</accession>
<evidence type="ECO:0000256" key="1">
    <source>
        <dbReference type="ARBA" id="ARBA00022737"/>
    </source>
</evidence>
<evidence type="ECO:0000256" key="3">
    <source>
        <dbReference type="PROSITE-ProRule" id="PRU00023"/>
    </source>
</evidence>
<comment type="caution">
    <text evidence="4">The sequence shown here is derived from an EMBL/GenBank/DDBJ whole genome shotgun (WGS) entry which is preliminary data.</text>
</comment>
<sequence>MALGDLSPDLIISIAEYLEFKKDVNALARTARGLYAILNHYLYRNNTHEENCSALWRAVKRSEIGTIQRFIDAGVDLSKLKDPQHGTNNLIHGLGGRYRYRLKGRDPDPSGVIRVLVDNGVDINAKNSYGSSALLVAAGRGDTGILMPLIDGGADVHVLDPSQSTGATMLHAAAQGACPVSFIEYLVDTCGLDVHQRDTKGQNALHRAVRGDAYDVVRFLITRGVDVNAQDELGFAPVHFVANRYTYPMDISMFKMLVESGAEVNIRNNKGKTPLHLGTKLWRDVEFMELLIEKGADVKAVTPDKGFTAMHLAAKAGALDLLPLYVKYGGDINARDARGRTPLHLFVEIDLMDDLERLTDLGADLDAKDSDGQTFHDLCEQKADRIRRGVDSEGNPLVEESSEDRGHAMLHLGLLNNLMAAFNS</sequence>
<name>A0A2B7ZQ48_9EURO</name>